<dbReference type="InParanoid" id="A0A2H3DDE0"/>
<keyword evidence="2" id="KW-1185">Reference proteome</keyword>
<evidence type="ECO:0008006" key="3">
    <source>
        <dbReference type="Google" id="ProtNLM"/>
    </source>
</evidence>
<dbReference type="Proteomes" id="UP000217790">
    <property type="component" value="Unassembled WGS sequence"/>
</dbReference>
<gene>
    <name evidence="1" type="ORF">ARMGADRAFT_1015596</name>
</gene>
<sequence>MHALSPGASSARKPRILPLETFPESYKTLTPNISQHMSGKGKSRQSRAIHRCEPPFYHVYKFQVTRRPCVSFQWVKGHSGEVGIEGDNRLAALGAEMEDDGEPDDALEVED</sequence>
<protein>
    <recommendedName>
        <fullName evidence="3">RNase H type-1 domain-containing protein</fullName>
    </recommendedName>
</protein>
<proteinExistence type="predicted"/>
<dbReference type="EMBL" id="KZ293669">
    <property type="protein sequence ID" value="PBK89452.1"/>
    <property type="molecule type" value="Genomic_DNA"/>
</dbReference>
<evidence type="ECO:0000313" key="2">
    <source>
        <dbReference type="Proteomes" id="UP000217790"/>
    </source>
</evidence>
<evidence type="ECO:0000313" key="1">
    <source>
        <dbReference type="EMBL" id="PBK89452.1"/>
    </source>
</evidence>
<accession>A0A2H3DDE0</accession>
<organism evidence="1 2">
    <name type="scientific">Armillaria gallica</name>
    <name type="common">Bulbous honey fungus</name>
    <name type="synonym">Armillaria bulbosa</name>
    <dbReference type="NCBI Taxonomy" id="47427"/>
    <lineage>
        <taxon>Eukaryota</taxon>
        <taxon>Fungi</taxon>
        <taxon>Dikarya</taxon>
        <taxon>Basidiomycota</taxon>
        <taxon>Agaricomycotina</taxon>
        <taxon>Agaricomycetes</taxon>
        <taxon>Agaricomycetidae</taxon>
        <taxon>Agaricales</taxon>
        <taxon>Marasmiineae</taxon>
        <taxon>Physalacriaceae</taxon>
        <taxon>Armillaria</taxon>
    </lineage>
</organism>
<reference evidence="2" key="1">
    <citation type="journal article" date="2017" name="Nat. Ecol. Evol.">
        <title>Genome expansion and lineage-specific genetic innovations in the forest pathogenic fungi Armillaria.</title>
        <authorList>
            <person name="Sipos G."/>
            <person name="Prasanna A.N."/>
            <person name="Walter M.C."/>
            <person name="O'Connor E."/>
            <person name="Balint B."/>
            <person name="Krizsan K."/>
            <person name="Kiss B."/>
            <person name="Hess J."/>
            <person name="Varga T."/>
            <person name="Slot J."/>
            <person name="Riley R."/>
            <person name="Boka B."/>
            <person name="Rigling D."/>
            <person name="Barry K."/>
            <person name="Lee J."/>
            <person name="Mihaltcheva S."/>
            <person name="LaButti K."/>
            <person name="Lipzen A."/>
            <person name="Waldron R."/>
            <person name="Moloney N.M."/>
            <person name="Sperisen C."/>
            <person name="Kredics L."/>
            <person name="Vagvoelgyi C."/>
            <person name="Patrignani A."/>
            <person name="Fitzpatrick D."/>
            <person name="Nagy I."/>
            <person name="Doyle S."/>
            <person name="Anderson J.B."/>
            <person name="Grigoriev I.V."/>
            <person name="Gueldener U."/>
            <person name="Muensterkoetter M."/>
            <person name="Nagy L.G."/>
        </authorList>
    </citation>
    <scope>NUCLEOTIDE SEQUENCE [LARGE SCALE GENOMIC DNA]</scope>
    <source>
        <strain evidence="2">Ar21-2</strain>
    </source>
</reference>
<name>A0A2H3DDE0_ARMGA</name>
<dbReference type="AlphaFoldDB" id="A0A2H3DDE0"/>